<name>X0WAU4_9ZZZZ</name>
<comment type="caution">
    <text evidence="1">The sequence shown here is derived from an EMBL/GenBank/DDBJ whole genome shotgun (WGS) entry which is preliminary data.</text>
</comment>
<sequence length="34" mass="3725">MRCAALPGSHGQYAEPAWGDLYGERFALNLYGLP</sequence>
<feature type="non-terminal residue" evidence="1">
    <location>
        <position position="34"/>
    </location>
</feature>
<gene>
    <name evidence="1" type="ORF">S01H1_47459</name>
</gene>
<organism evidence="1">
    <name type="scientific">marine sediment metagenome</name>
    <dbReference type="NCBI Taxonomy" id="412755"/>
    <lineage>
        <taxon>unclassified sequences</taxon>
        <taxon>metagenomes</taxon>
        <taxon>ecological metagenomes</taxon>
    </lineage>
</organism>
<proteinExistence type="predicted"/>
<accession>X0WAU4</accession>
<dbReference type="AlphaFoldDB" id="X0WAU4"/>
<reference evidence="1" key="1">
    <citation type="journal article" date="2014" name="Front. Microbiol.">
        <title>High frequency of phylogenetically diverse reductive dehalogenase-homologous genes in deep subseafloor sedimentary metagenomes.</title>
        <authorList>
            <person name="Kawai M."/>
            <person name="Futagami T."/>
            <person name="Toyoda A."/>
            <person name="Takaki Y."/>
            <person name="Nishi S."/>
            <person name="Hori S."/>
            <person name="Arai W."/>
            <person name="Tsubouchi T."/>
            <person name="Morono Y."/>
            <person name="Uchiyama I."/>
            <person name="Ito T."/>
            <person name="Fujiyama A."/>
            <person name="Inagaki F."/>
            <person name="Takami H."/>
        </authorList>
    </citation>
    <scope>NUCLEOTIDE SEQUENCE</scope>
    <source>
        <strain evidence="1">Expedition CK06-06</strain>
    </source>
</reference>
<dbReference type="EMBL" id="BARS01030429">
    <property type="protein sequence ID" value="GAG21703.1"/>
    <property type="molecule type" value="Genomic_DNA"/>
</dbReference>
<evidence type="ECO:0000313" key="1">
    <source>
        <dbReference type="EMBL" id="GAG21703.1"/>
    </source>
</evidence>
<protein>
    <submittedName>
        <fullName evidence="1">Uncharacterized protein</fullName>
    </submittedName>
</protein>